<organism evidence="8 9">
    <name type="scientific">Alcaligenes faecalis</name>
    <dbReference type="NCBI Taxonomy" id="511"/>
    <lineage>
        <taxon>Bacteria</taxon>
        <taxon>Pseudomonadati</taxon>
        <taxon>Pseudomonadota</taxon>
        <taxon>Betaproteobacteria</taxon>
        <taxon>Burkholderiales</taxon>
        <taxon>Alcaligenaceae</taxon>
        <taxon>Alcaligenes</taxon>
    </lineage>
</organism>
<evidence type="ECO:0000256" key="3">
    <source>
        <dbReference type="ARBA" id="ARBA00012929"/>
    </source>
</evidence>
<evidence type="ECO:0000256" key="6">
    <source>
        <dbReference type="RuleBase" id="RU364082"/>
    </source>
</evidence>
<protein>
    <recommendedName>
        <fullName evidence="4 6">dTDP-4-dehydrorhamnose reductase</fullName>
        <ecNumber evidence="3 6">1.1.1.133</ecNumber>
    </recommendedName>
</protein>
<dbReference type="NCBIfam" id="TIGR01214">
    <property type="entry name" value="rmlD"/>
    <property type="match status" value="1"/>
</dbReference>
<dbReference type="Pfam" id="PF04321">
    <property type="entry name" value="RmlD_sub_bind"/>
    <property type="match status" value="1"/>
</dbReference>
<dbReference type="InterPro" id="IPR029903">
    <property type="entry name" value="RmlD-like-bd"/>
</dbReference>
<dbReference type="Proteomes" id="UP000830925">
    <property type="component" value="Chromosome"/>
</dbReference>
<dbReference type="GO" id="GO:0019305">
    <property type="term" value="P:dTDP-rhamnose biosynthetic process"/>
    <property type="evidence" value="ECO:0007669"/>
    <property type="project" value="TreeGrafter"/>
</dbReference>
<feature type="domain" description="RmlD-like substrate binding" evidence="7">
    <location>
        <begin position="3"/>
        <end position="323"/>
    </location>
</feature>
<dbReference type="CDD" id="cd05254">
    <property type="entry name" value="dTDP_HR_like_SDR_e"/>
    <property type="match status" value="1"/>
</dbReference>
<evidence type="ECO:0000256" key="2">
    <source>
        <dbReference type="ARBA" id="ARBA00010944"/>
    </source>
</evidence>
<evidence type="ECO:0000313" key="8">
    <source>
        <dbReference type="EMBL" id="UPL21884.1"/>
    </source>
</evidence>
<dbReference type="GO" id="GO:0008831">
    <property type="term" value="F:dTDP-4-dehydrorhamnose reductase activity"/>
    <property type="evidence" value="ECO:0007669"/>
    <property type="project" value="UniProtKB-EC"/>
</dbReference>
<accession>A0AAE9HBN1</accession>
<gene>
    <name evidence="8" type="primary">rfbD</name>
    <name evidence="8" type="ORF">MXF72_02050</name>
</gene>
<dbReference type="Gene3D" id="3.40.50.720">
    <property type="entry name" value="NAD(P)-binding Rossmann-like Domain"/>
    <property type="match status" value="1"/>
</dbReference>
<dbReference type="EMBL" id="CP095873">
    <property type="protein sequence ID" value="UPL21884.1"/>
    <property type="molecule type" value="Genomic_DNA"/>
</dbReference>
<comment type="pathway">
    <text evidence="1 6">Carbohydrate biosynthesis; dTDP-L-rhamnose biosynthesis.</text>
</comment>
<keyword evidence="6" id="KW-0521">NADP</keyword>
<evidence type="ECO:0000256" key="1">
    <source>
        <dbReference type="ARBA" id="ARBA00004781"/>
    </source>
</evidence>
<dbReference type="Gene3D" id="3.90.25.10">
    <property type="entry name" value="UDP-galactose 4-epimerase, domain 1"/>
    <property type="match status" value="1"/>
</dbReference>
<comment type="function">
    <text evidence="6">Catalyzes the reduction of dTDP-6-deoxy-L-lyxo-4-hexulose to yield dTDP-L-rhamnose.</text>
</comment>
<reference evidence="8" key="1">
    <citation type="submission" date="2022-04" db="EMBL/GenBank/DDBJ databases">
        <title>Genomic mining of Alcaligenes faecalis D334 producing ectoin and derivatives.</title>
        <authorList>
            <person name="Doan V.T."/>
            <person name="Quach N.T."/>
            <person name="Vu T.-H.-N."/>
            <person name="Phi Q.-T."/>
        </authorList>
    </citation>
    <scope>NUCLEOTIDE SEQUENCE</scope>
    <source>
        <strain evidence="8">D334</strain>
    </source>
</reference>
<evidence type="ECO:0000313" key="9">
    <source>
        <dbReference type="Proteomes" id="UP000830925"/>
    </source>
</evidence>
<evidence type="ECO:0000259" key="7">
    <source>
        <dbReference type="Pfam" id="PF04321"/>
    </source>
</evidence>
<comment type="cofactor">
    <cofactor evidence="6">
        <name>Mg(2+)</name>
        <dbReference type="ChEBI" id="CHEBI:18420"/>
    </cofactor>
    <text evidence="6">Binds 1 Mg(2+) ion per monomer.</text>
</comment>
<evidence type="ECO:0000256" key="4">
    <source>
        <dbReference type="ARBA" id="ARBA00017099"/>
    </source>
</evidence>
<dbReference type="PANTHER" id="PTHR10491:SF4">
    <property type="entry name" value="METHIONINE ADENOSYLTRANSFERASE 2 SUBUNIT BETA"/>
    <property type="match status" value="1"/>
</dbReference>
<dbReference type="RefSeq" id="WP_247966366.1">
    <property type="nucleotide sequence ID" value="NZ_CP095873.1"/>
</dbReference>
<comment type="similarity">
    <text evidence="2 6">Belongs to the dTDP-4-dehydrorhamnose reductase family.</text>
</comment>
<dbReference type="AlphaFoldDB" id="A0AAE9HBN1"/>
<proteinExistence type="inferred from homology"/>
<dbReference type="PROSITE" id="PS51257">
    <property type="entry name" value="PROKAR_LIPOPROTEIN"/>
    <property type="match status" value="1"/>
</dbReference>
<evidence type="ECO:0000256" key="5">
    <source>
        <dbReference type="ARBA" id="ARBA00048200"/>
    </source>
</evidence>
<dbReference type="EC" id="1.1.1.133" evidence="3 6"/>
<dbReference type="SUPFAM" id="SSF51735">
    <property type="entry name" value="NAD(P)-binding Rossmann-fold domains"/>
    <property type="match status" value="1"/>
</dbReference>
<dbReference type="InterPro" id="IPR036291">
    <property type="entry name" value="NAD(P)-bd_dom_sf"/>
</dbReference>
<keyword evidence="6 8" id="KW-0560">Oxidoreductase</keyword>
<dbReference type="InterPro" id="IPR005913">
    <property type="entry name" value="dTDP_dehydrorham_reduct"/>
</dbReference>
<dbReference type="GO" id="GO:0005829">
    <property type="term" value="C:cytosol"/>
    <property type="evidence" value="ECO:0007669"/>
    <property type="project" value="TreeGrafter"/>
</dbReference>
<name>A0AAE9HBN1_ALCFA</name>
<dbReference type="PANTHER" id="PTHR10491">
    <property type="entry name" value="DTDP-4-DEHYDRORHAMNOSE REDUCTASE"/>
    <property type="match status" value="1"/>
</dbReference>
<comment type="catalytic activity">
    <reaction evidence="5 6">
        <text>dTDP-beta-L-rhamnose + NADP(+) = dTDP-4-dehydro-beta-L-rhamnose + NADPH + H(+)</text>
        <dbReference type="Rhea" id="RHEA:21796"/>
        <dbReference type="ChEBI" id="CHEBI:15378"/>
        <dbReference type="ChEBI" id="CHEBI:57510"/>
        <dbReference type="ChEBI" id="CHEBI:57783"/>
        <dbReference type="ChEBI" id="CHEBI:58349"/>
        <dbReference type="ChEBI" id="CHEBI:62830"/>
        <dbReference type="EC" id="1.1.1.133"/>
    </reaction>
</comment>
<sequence>MTRILIAGGYGQLGQALASCHKRLKPATRDKHTTDLDQLASQSPLTASTQALQLIPLSHQELDITHDTSIARALDHYQADIVINAAAYTAVDKAESEPETAHLINGKAPGLLAAACAERDIGLVHVSTDYVFDGSAEQPYLEDAPTHPLSVYGQSKLAGEQAALAALPSAVILRTSRVFSQFGNNFLKTMLRLGQERSELSIVRDQIGGPSYAPHIAQVLLALAEKLVESQQKTNEPVAPCGIYHFAGQPDVSWYGFAQEIFARALRLGLLAQIPSLTAIPASQYSTPARRPAQSGLSQTKLDALFGSANIERDWHLGIEKSLLSLKGSR</sequence>